<sequence>MAHKRAHSPGFVVSATPSALPEDQDKMIIRPLGAGQEVGRSCHILEFKDKRVLLDCGIHPGLHGMDALPFVDMIEADQIDLLLISHFHLDHAGSLPWFLQKTTFKGKCYMTHATKAIYRWLLSDFIKVSNIATEQMLYSEQDLETSMEKIDTLNFHEEKEINGIKFWAYNAGHVLGAAMFMIEIAGIRVLYTGDFSREEDRHLMAAELPTLRPDVLIVESTYGTHIHEKREDRESRFTGTIHEIVNRGGRCLIPVFALGRAQELLLILDEYWAAHPELHEIPIYYASSLAKKCMAVYQTFVNAMNEKIRRQIAVNNPFVFKHISNLKGIDHFDDIGPCVILASPGMMQSGLSRELFESWCTDSKNGCIVAGYCVEGTLAKHILSEPEEIMAMNGQKLPLKCSVNYISFSAHTDYKQTSEFIRALNPPHVVLVHGEANEMGRLKSALIREYEADPTTKIDFYNPRNTVAVELFFRGEKMAKVVGSLAMEKPVNEHKVSGILVKRNFNYHILASNDLQKYTDMTISTVTQRQSVFYEGSFQLLQFLVSQLSGDIELVETDLDKKIIRAFGAIDIVHEKRMVTLEWIASPVNDMYADAVLSAVLQAETIEKPRYIPTNAKVDMMHFKECLVEMLQDMFGEESVPKTFSGDRFEITVESKKALIDIGSLDVKCPDDEMLQKIIQTACSKLQLSLMFTE</sequence>
<keyword evidence="4" id="KW-0378">Hydrolase</keyword>
<gene>
    <name evidence="9" type="ORF">TCAL_13842</name>
</gene>
<keyword evidence="5" id="KW-0539">Nucleus</keyword>
<dbReference type="InterPro" id="IPR050698">
    <property type="entry name" value="MBL"/>
</dbReference>
<dbReference type="Pfam" id="PF10996">
    <property type="entry name" value="Beta-Casp"/>
    <property type="match status" value="1"/>
</dbReference>
<evidence type="ECO:0000259" key="6">
    <source>
        <dbReference type="SMART" id="SM00849"/>
    </source>
</evidence>
<dbReference type="SMART" id="SM00849">
    <property type="entry name" value="Lactamase_B"/>
    <property type="match status" value="1"/>
</dbReference>
<evidence type="ECO:0000313" key="9">
    <source>
        <dbReference type="EMBL" id="TRY74987.1"/>
    </source>
</evidence>
<evidence type="ECO:0008006" key="11">
    <source>
        <dbReference type="Google" id="ProtNLM"/>
    </source>
</evidence>
<dbReference type="Pfam" id="PF11718">
    <property type="entry name" value="CPSF73-100_C"/>
    <property type="match status" value="1"/>
</dbReference>
<dbReference type="SUPFAM" id="SSF56281">
    <property type="entry name" value="Metallo-hydrolase/oxidoreductase"/>
    <property type="match status" value="1"/>
</dbReference>
<keyword evidence="10" id="KW-1185">Reference proteome</keyword>
<evidence type="ECO:0000256" key="4">
    <source>
        <dbReference type="ARBA" id="ARBA00022801"/>
    </source>
</evidence>
<name>A0A553PBC7_TIGCA</name>
<accession>A0A553PBC7</accession>
<keyword evidence="3" id="KW-0540">Nuclease</keyword>
<feature type="domain" description="Metallo-beta-lactamase" evidence="6">
    <location>
        <begin position="39"/>
        <end position="225"/>
    </location>
</feature>
<evidence type="ECO:0000256" key="2">
    <source>
        <dbReference type="ARBA" id="ARBA00022664"/>
    </source>
</evidence>
<dbReference type="InterPro" id="IPR001279">
    <property type="entry name" value="Metallo-B-lactamas"/>
</dbReference>
<dbReference type="STRING" id="6832.A0A553PBC7"/>
<dbReference type="SMART" id="SM01098">
    <property type="entry name" value="CPSF73-100_C"/>
    <property type="match status" value="1"/>
</dbReference>
<dbReference type="Pfam" id="PF07521">
    <property type="entry name" value="RMMBL"/>
    <property type="match status" value="1"/>
</dbReference>
<dbReference type="OMA" id="CKQHITL"/>
<evidence type="ECO:0000259" key="8">
    <source>
        <dbReference type="SMART" id="SM01098"/>
    </source>
</evidence>
<reference evidence="9 10" key="1">
    <citation type="journal article" date="2018" name="Nat. Ecol. Evol.">
        <title>Genomic signatures of mitonuclear coevolution across populations of Tigriopus californicus.</title>
        <authorList>
            <person name="Barreto F.S."/>
            <person name="Watson E.T."/>
            <person name="Lima T.G."/>
            <person name="Willett C.S."/>
            <person name="Edmands S."/>
            <person name="Li W."/>
            <person name="Burton R.S."/>
        </authorList>
    </citation>
    <scope>NUCLEOTIDE SEQUENCE [LARGE SCALE GENOMIC DNA]</scope>
    <source>
        <strain evidence="9 10">San Diego</strain>
    </source>
</reference>
<feature type="domain" description="Pre-mRNA 3'-end-processing endonuclease polyadenylation factor C-term" evidence="8">
    <location>
        <begin position="493"/>
        <end position="693"/>
    </location>
</feature>
<dbReference type="InterPro" id="IPR022712">
    <property type="entry name" value="Beta_Casp"/>
</dbReference>
<dbReference type="FunFam" id="3.40.50.10890:FF:000001">
    <property type="entry name" value="Cleavage and polyadenylation specificity factor subunit 3"/>
    <property type="match status" value="1"/>
</dbReference>
<dbReference type="InterPro" id="IPR036866">
    <property type="entry name" value="RibonucZ/Hydroxyglut_hydro"/>
</dbReference>
<dbReference type="Pfam" id="PF16661">
    <property type="entry name" value="Lactamase_B_6"/>
    <property type="match status" value="1"/>
</dbReference>
<dbReference type="SMART" id="SM01027">
    <property type="entry name" value="Beta-Casp"/>
    <property type="match status" value="1"/>
</dbReference>
<proteinExistence type="predicted"/>
<dbReference type="GO" id="GO:0004521">
    <property type="term" value="F:RNA endonuclease activity"/>
    <property type="evidence" value="ECO:0007669"/>
    <property type="project" value="TreeGrafter"/>
</dbReference>
<dbReference type="GO" id="GO:0005847">
    <property type="term" value="C:mRNA cleavage and polyadenylation specificity factor complex"/>
    <property type="evidence" value="ECO:0007669"/>
    <property type="project" value="TreeGrafter"/>
</dbReference>
<evidence type="ECO:0000256" key="3">
    <source>
        <dbReference type="ARBA" id="ARBA00022722"/>
    </source>
</evidence>
<dbReference type="PANTHER" id="PTHR11203">
    <property type="entry name" value="CLEAVAGE AND POLYADENYLATION SPECIFICITY FACTOR FAMILY MEMBER"/>
    <property type="match status" value="1"/>
</dbReference>
<protein>
    <recommendedName>
        <fullName evidence="11">Cleavage and polyadenylation specificity factor subunit 3</fullName>
    </recommendedName>
</protein>
<dbReference type="Proteomes" id="UP000318571">
    <property type="component" value="Chromosome 2"/>
</dbReference>
<evidence type="ECO:0000259" key="7">
    <source>
        <dbReference type="SMART" id="SM01027"/>
    </source>
</evidence>
<dbReference type="Gene3D" id="3.40.50.10890">
    <property type="match status" value="1"/>
</dbReference>
<evidence type="ECO:0000256" key="1">
    <source>
        <dbReference type="ARBA" id="ARBA00004123"/>
    </source>
</evidence>
<dbReference type="EMBL" id="VCGU01000005">
    <property type="protein sequence ID" value="TRY74987.1"/>
    <property type="molecule type" value="Genomic_DNA"/>
</dbReference>
<comment type="subcellular location">
    <subcellularLocation>
        <location evidence="1">Nucleus</location>
    </subcellularLocation>
</comment>
<dbReference type="PANTHER" id="PTHR11203:SF11">
    <property type="entry name" value="CLEAVAGE AND POLYADENYLATION SPECIFICITY FACTOR SUBUNIT 3"/>
    <property type="match status" value="1"/>
</dbReference>
<dbReference type="OrthoDB" id="10249535at2759"/>
<dbReference type="InterPro" id="IPR021718">
    <property type="entry name" value="CPSF73-100_C"/>
</dbReference>
<dbReference type="Gene3D" id="3.60.15.10">
    <property type="entry name" value="Ribonuclease Z/Hydroxyacylglutathione hydrolase-like"/>
    <property type="match status" value="1"/>
</dbReference>
<comment type="caution">
    <text evidence="9">The sequence shown here is derived from an EMBL/GenBank/DDBJ whole genome shotgun (WGS) entry which is preliminary data.</text>
</comment>
<evidence type="ECO:0000256" key="5">
    <source>
        <dbReference type="ARBA" id="ARBA00023242"/>
    </source>
</evidence>
<dbReference type="GO" id="GO:0003723">
    <property type="term" value="F:RNA binding"/>
    <property type="evidence" value="ECO:0007669"/>
    <property type="project" value="TreeGrafter"/>
</dbReference>
<evidence type="ECO:0000313" key="10">
    <source>
        <dbReference type="Proteomes" id="UP000318571"/>
    </source>
</evidence>
<dbReference type="CDD" id="cd16292">
    <property type="entry name" value="CPSF3-like_MBL-fold"/>
    <property type="match status" value="1"/>
</dbReference>
<dbReference type="GO" id="GO:0006398">
    <property type="term" value="P:mRNA 3'-end processing by stem-loop binding and cleavage"/>
    <property type="evidence" value="ECO:0007669"/>
    <property type="project" value="TreeGrafter"/>
</dbReference>
<keyword evidence="2" id="KW-0507">mRNA processing</keyword>
<organism evidence="9 10">
    <name type="scientific">Tigriopus californicus</name>
    <name type="common">Marine copepod</name>
    <dbReference type="NCBI Taxonomy" id="6832"/>
    <lineage>
        <taxon>Eukaryota</taxon>
        <taxon>Metazoa</taxon>
        <taxon>Ecdysozoa</taxon>
        <taxon>Arthropoda</taxon>
        <taxon>Crustacea</taxon>
        <taxon>Multicrustacea</taxon>
        <taxon>Hexanauplia</taxon>
        <taxon>Copepoda</taxon>
        <taxon>Harpacticoida</taxon>
        <taxon>Harpacticidae</taxon>
        <taxon>Tigriopus</taxon>
    </lineage>
</organism>
<feature type="domain" description="Beta-Casp" evidence="7">
    <location>
        <begin position="261"/>
        <end position="382"/>
    </location>
</feature>
<dbReference type="InterPro" id="IPR011108">
    <property type="entry name" value="RMMBL"/>
</dbReference>
<dbReference type="GO" id="GO:0004534">
    <property type="term" value="F:5'-3' RNA exonuclease activity"/>
    <property type="evidence" value="ECO:0007669"/>
    <property type="project" value="TreeGrafter"/>
</dbReference>
<dbReference type="AlphaFoldDB" id="A0A553PBC7"/>